<dbReference type="EMBL" id="FPBH01000004">
    <property type="protein sequence ID" value="SFT85321.1"/>
    <property type="molecule type" value="Genomic_DNA"/>
</dbReference>
<reference evidence="1 2" key="1">
    <citation type="submission" date="2016-10" db="EMBL/GenBank/DDBJ databases">
        <authorList>
            <person name="de Groot N.N."/>
        </authorList>
    </citation>
    <scope>NUCLEOTIDE SEQUENCE [LARGE SCALE GENOMIC DNA]</scope>
    <source>
        <strain evidence="1 2">LMG 27731</strain>
    </source>
</reference>
<evidence type="ECO:0000313" key="2">
    <source>
        <dbReference type="Proteomes" id="UP000198844"/>
    </source>
</evidence>
<sequence length="49" mass="5308">MTVATPEHAPFALAGFLRTAAQLDAGFQLVRPGDRSGVSLRTTRVRLRV</sequence>
<dbReference type="Proteomes" id="UP000198844">
    <property type="component" value="Unassembled WGS sequence"/>
</dbReference>
<organism evidence="1 2">
    <name type="scientific">Paraburkholderia aspalathi</name>
    <dbReference type="NCBI Taxonomy" id="1324617"/>
    <lineage>
        <taxon>Bacteria</taxon>
        <taxon>Pseudomonadati</taxon>
        <taxon>Pseudomonadota</taxon>
        <taxon>Betaproteobacteria</taxon>
        <taxon>Burkholderiales</taxon>
        <taxon>Burkholderiaceae</taxon>
        <taxon>Paraburkholderia</taxon>
    </lineage>
</organism>
<evidence type="ECO:0000313" key="1">
    <source>
        <dbReference type="EMBL" id="SFT85321.1"/>
    </source>
</evidence>
<proteinExistence type="predicted"/>
<protein>
    <submittedName>
        <fullName evidence="1">Uncharacterized protein</fullName>
    </submittedName>
</protein>
<name>A0A1I7BDY9_9BURK</name>
<dbReference type="AlphaFoldDB" id="A0A1I7BDY9"/>
<gene>
    <name evidence="1" type="ORF">SAMN05192563_1004384</name>
</gene>
<accession>A0A1I7BDY9</accession>